<comment type="caution">
    <text evidence="1">The sequence shown here is derived from an EMBL/GenBank/DDBJ whole genome shotgun (WGS) entry which is preliminary data.</text>
</comment>
<gene>
    <name evidence="1" type="ORF">B9K05_00485</name>
</gene>
<name>A0A270BYP0_9PROT</name>
<proteinExistence type="predicted"/>
<evidence type="ECO:0008006" key="3">
    <source>
        <dbReference type="Google" id="ProtNLM"/>
    </source>
</evidence>
<reference evidence="1 2" key="1">
    <citation type="submission" date="2017-04" db="EMBL/GenBank/DDBJ databases">
        <title>Kefir bacterial isolates.</title>
        <authorList>
            <person name="Kim Y."/>
            <person name="Blasche S."/>
            <person name="Patil K.R."/>
        </authorList>
    </citation>
    <scope>NUCLEOTIDE SEQUENCE [LARGE SCALE GENOMIC DNA]</scope>
    <source>
        <strain evidence="1 2">KR-2</strain>
    </source>
</reference>
<dbReference type="RefSeq" id="WP_371263690.1">
    <property type="nucleotide sequence ID" value="NZ_NDFO01000003.1"/>
</dbReference>
<dbReference type="EMBL" id="NDFP01000001">
    <property type="protein sequence ID" value="PAL29186.1"/>
    <property type="molecule type" value="Genomic_DNA"/>
</dbReference>
<sequence length="136" mass="15212">MSIPSNFTQYDIIDTFPCLAGLGASCFGEDADIFGDTLVEVIREEPNTRGLLYKLQTIDELRILLSYSDEDVVRVSDAVLGINPTVEPEEPPNWGSFPSLQAFWSVVLHAFENDPEVQAGRVFPLWANDNLLYQES</sequence>
<dbReference type="Proteomes" id="UP000216033">
    <property type="component" value="Unassembled WGS sequence"/>
</dbReference>
<evidence type="ECO:0000313" key="1">
    <source>
        <dbReference type="EMBL" id="PAL29186.1"/>
    </source>
</evidence>
<dbReference type="AlphaFoldDB" id="A0A270BYP0"/>
<accession>A0A270BYP0</accession>
<protein>
    <recommendedName>
        <fullName evidence="3">CdiI immunity protein domain-containing protein</fullName>
    </recommendedName>
</protein>
<evidence type="ECO:0000313" key="2">
    <source>
        <dbReference type="Proteomes" id="UP000216033"/>
    </source>
</evidence>
<organism evidence="1 2">
    <name type="scientific">Acetobacter syzygii</name>
    <dbReference type="NCBI Taxonomy" id="146476"/>
    <lineage>
        <taxon>Bacteria</taxon>
        <taxon>Pseudomonadati</taxon>
        <taxon>Pseudomonadota</taxon>
        <taxon>Alphaproteobacteria</taxon>
        <taxon>Acetobacterales</taxon>
        <taxon>Acetobacteraceae</taxon>
        <taxon>Acetobacter</taxon>
    </lineage>
</organism>
<keyword evidence="2" id="KW-1185">Reference proteome</keyword>